<proteinExistence type="predicted"/>
<dbReference type="AlphaFoldDB" id="X6N3C8"/>
<feature type="transmembrane region" description="Helical" evidence="1">
    <location>
        <begin position="151"/>
        <end position="174"/>
    </location>
</feature>
<dbReference type="Proteomes" id="UP000023152">
    <property type="component" value="Unassembled WGS sequence"/>
</dbReference>
<dbReference type="EMBL" id="ASPP01012795">
    <property type="protein sequence ID" value="ETO20259.1"/>
    <property type="molecule type" value="Genomic_DNA"/>
</dbReference>
<evidence type="ECO:0000313" key="2">
    <source>
        <dbReference type="EMBL" id="ETO20259.1"/>
    </source>
</evidence>
<evidence type="ECO:0000256" key="1">
    <source>
        <dbReference type="SAM" id="Phobius"/>
    </source>
</evidence>
<keyword evidence="1" id="KW-1133">Transmembrane helix</keyword>
<sequence length="212" mass="25680">MKQFNFEKTKQTCKIEIEVVVEIANLTKEDVSTVDYNHLFLTALDESSEWSSYDEEFEEHVSITLIEEQRYVDEGQEWLVVDYAVQIVEHDLVSKFKHIVTDSSFQSKFNIALKEQLELEHVSHSEESQVYSVHVITEHTDKKKETEVESFVTLLFIHFYFFFFFCFLADRVYFCDTKKKKKKKKRYWYNHRHSDWYFDTYGYCCRIVQSNW</sequence>
<reference evidence="2 3" key="1">
    <citation type="journal article" date="2013" name="Curr. Biol.">
        <title>The Genome of the Foraminiferan Reticulomyxa filosa.</title>
        <authorList>
            <person name="Glockner G."/>
            <person name="Hulsmann N."/>
            <person name="Schleicher M."/>
            <person name="Noegel A.A."/>
            <person name="Eichinger L."/>
            <person name="Gallinger C."/>
            <person name="Pawlowski J."/>
            <person name="Sierra R."/>
            <person name="Euteneuer U."/>
            <person name="Pillet L."/>
            <person name="Moustafa A."/>
            <person name="Platzer M."/>
            <person name="Groth M."/>
            <person name="Szafranski K."/>
            <person name="Schliwa M."/>
        </authorList>
    </citation>
    <scope>NUCLEOTIDE SEQUENCE [LARGE SCALE GENOMIC DNA]</scope>
</reference>
<keyword evidence="3" id="KW-1185">Reference proteome</keyword>
<keyword evidence="1" id="KW-0812">Transmembrane</keyword>
<gene>
    <name evidence="2" type="ORF">RFI_16957</name>
</gene>
<evidence type="ECO:0000313" key="3">
    <source>
        <dbReference type="Proteomes" id="UP000023152"/>
    </source>
</evidence>
<comment type="caution">
    <text evidence="2">The sequence shown here is derived from an EMBL/GenBank/DDBJ whole genome shotgun (WGS) entry which is preliminary data.</text>
</comment>
<accession>X6N3C8</accession>
<organism evidence="2 3">
    <name type="scientific">Reticulomyxa filosa</name>
    <dbReference type="NCBI Taxonomy" id="46433"/>
    <lineage>
        <taxon>Eukaryota</taxon>
        <taxon>Sar</taxon>
        <taxon>Rhizaria</taxon>
        <taxon>Retaria</taxon>
        <taxon>Foraminifera</taxon>
        <taxon>Monothalamids</taxon>
        <taxon>Reticulomyxidae</taxon>
        <taxon>Reticulomyxa</taxon>
    </lineage>
</organism>
<keyword evidence="1" id="KW-0472">Membrane</keyword>
<protein>
    <submittedName>
        <fullName evidence="2">Uncharacterized protein</fullName>
    </submittedName>
</protein>
<name>X6N3C8_RETFI</name>